<dbReference type="InterPro" id="IPR003646">
    <property type="entry name" value="SH3-like_bac-type"/>
</dbReference>
<dbReference type="Pfam" id="PF08239">
    <property type="entry name" value="SH3_3"/>
    <property type="match status" value="1"/>
</dbReference>
<organism evidence="2 3">
    <name type="scientific">Flaviaesturariibacter amylovorans</name>
    <dbReference type="NCBI Taxonomy" id="1084520"/>
    <lineage>
        <taxon>Bacteria</taxon>
        <taxon>Pseudomonadati</taxon>
        <taxon>Bacteroidota</taxon>
        <taxon>Chitinophagia</taxon>
        <taxon>Chitinophagales</taxon>
        <taxon>Chitinophagaceae</taxon>
        <taxon>Flaviaestuariibacter</taxon>
    </lineage>
</organism>
<keyword evidence="3" id="KW-1185">Reference proteome</keyword>
<dbReference type="Gene3D" id="2.30.30.40">
    <property type="entry name" value="SH3 Domains"/>
    <property type="match status" value="1"/>
</dbReference>
<dbReference type="RefSeq" id="WP_345255760.1">
    <property type="nucleotide sequence ID" value="NZ_BAABGY010000007.1"/>
</dbReference>
<sequence>MALQDKYSALVQAAQQAGVRNLQVREQNSVLYIDGEAPTGQVKDQLWSVYNSIDPDYRSGDLILNVNVGADAAGKRARVTTQESNLNVRKGPGTDQEIIGKAAHEDYVTLISKANEQWWLVRTSSGVEGYAAAQYLSAE</sequence>
<comment type="caution">
    <text evidence="2">The sequence shown here is derived from an EMBL/GenBank/DDBJ whole genome shotgun (WGS) entry which is preliminary data.</text>
</comment>
<gene>
    <name evidence="2" type="ORF">GCM10023184_22010</name>
</gene>
<dbReference type="PROSITE" id="PS51781">
    <property type="entry name" value="SH3B"/>
    <property type="match status" value="1"/>
</dbReference>
<evidence type="ECO:0000313" key="3">
    <source>
        <dbReference type="Proteomes" id="UP001501725"/>
    </source>
</evidence>
<evidence type="ECO:0000259" key="1">
    <source>
        <dbReference type="PROSITE" id="PS51781"/>
    </source>
</evidence>
<feature type="domain" description="SH3b" evidence="1">
    <location>
        <begin position="74"/>
        <end position="139"/>
    </location>
</feature>
<accession>A0ABP8GVV2</accession>
<dbReference type="EMBL" id="BAABGY010000007">
    <property type="protein sequence ID" value="GAA4330705.1"/>
    <property type="molecule type" value="Genomic_DNA"/>
</dbReference>
<dbReference type="SUPFAM" id="SSF50044">
    <property type="entry name" value="SH3-domain"/>
    <property type="match status" value="1"/>
</dbReference>
<proteinExistence type="predicted"/>
<dbReference type="Proteomes" id="UP001501725">
    <property type="component" value="Unassembled WGS sequence"/>
</dbReference>
<protein>
    <recommendedName>
        <fullName evidence="1">SH3b domain-containing protein</fullName>
    </recommendedName>
</protein>
<name>A0ABP8GVV2_9BACT</name>
<dbReference type="InterPro" id="IPR036028">
    <property type="entry name" value="SH3-like_dom_sf"/>
</dbReference>
<reference evidence="3" key="1">
    <citation type="journal article" date="2019" name="Int. J. Syst. Evol. Microbiol.">
        <title>The Global Catalogue of Microorganisms (GCM) 10K type strain sequencing project: providing services to taxonomists for standard genome sequencing and annotation.</title>
        <authorList>
            <consortium name="The Broad Institute Genomics Platform"/>
            <consortium name="The Broad Institute Genome Sequencing Center for Infectious Disease"/>
            <person name="Wu L."/>
            <person name="Ma J."/>
        </authorList>
    </citation>
    <scope>NUCLEOTIDE SEQUENCE [LARGE SCALE GENOMIC DNA]</scope>
    <source>
        <strain evidence="3">JCM 17919</strain>
    </source>
</reference>
<evidence type="ECO:0000313" key="2">
    <source>
        <dbReference type="EMBL" id="GAA4330705.1"/>
    </source>
</evidence>
<dbReference type="SMART" id="SM00287">
    <property type="entry name" value="SH3b"/>
    <property type="match status" value="1"/>
</dbReference>